<name>A0A1G2KX21_9BACT</name>
<evidence type="ECO:0000313" key="3">
    <source>
        <dbReference type="Proteomes" id="UP000177177"/>
    </source>
</evidence>
<feature type="domain" description="HIT" evidence="1">
    <location>
        <begin position="63"/>
        <end position="130"/>
    </location>
</feature>
<dbReference type="Pfam" id="PF01230">
    <property type="entry name" value="HIT"/>
    <property type="match status" value="1"/>
</dbReference>
<accession>A0A1G2KX21</accession>
<comment type="caution">
    <text evidence="2">The sequence shown here is derived from an EMBL/GenBank/DDBJ whole genome shotgun (WGS) entry which is preliminary data.</text>
</comment>
<proteinExistence type="predicted"/>
<reference evidence="2 3" key="1">
    <citation type="journal article" date="2016" name="Nat. Commun.">
        <title>Thousands of microbial genomes shed light on interconnected biogeochemical processes in an aquifer system.</title>
        <authorList>
            <person name="Anantharaman K."/>
            <person name="Brown C.T."/>
            <person name="Hug L.A."/>
            <person name="Sharon I."/>
            <person name="Castelle C.J."/>
            <person name="Probst A.J."/>
            <person name="Thomas B.C."/>
            <person name="Singh A."/>
            <person name="Wilkins M.J."/>
            <person name="Karaoz U."/>
            <person name="Brodie E.L."/>
            <person name="Williams K.H."/>
            <person name="Hubbard S.S."/>
            <person name="Banfield J.F."/>
        </authorList>
    </citation>
    <scope>NUCLEOTIDE SEQUENCE [LARGE SCALE GENOMIC DNA]</scope>
</reference>
<evidence type="ECO:0000313" key="2">
    <source>
        <dbReference type="EMBL" id="OHA03983.1"/>
    </source>
</evidence>
<dbReference type="SUPFAM" id="SSF54197">
    <property type="entry name" value="HIT-like"/>
    <property type="match status" value="1"/>
</dbReference>
<sequence length="146" mass="16978">MIRKKLVNRANARTGWYRGMLDDIQKERVCPLCPKTMRWHTKPILKRHRGWLITENFNPYKNTERHLLVIGSAHKERLEKLDARDWAAITHLLNWAIKKFKIEGGAIAMRFGDTRWTGATVAHLHAHLIVPNMIRGKAKPITFPIG</sequence>
<dbReference type="InterPro" id="IPR011146">
    <property type="entry name" value="HIT-like"/>
</dbReference>
<dbReference type="AlphaFoldDB" id="A0A1G2KX21"/>
<dbReference type="EMBL" id="MHQN01000007">
    <property type="protein sequence ID" value="OHA03983.1"/>
    <property type="molecule type" value="Genomic_DNA"/>
</dbReference>
<gene>
    <name evidence="2" type="ORF">A3C92_02250</name>
</gene>
<dbReference type="InterPro" id="IPR036265">
    <property type="entry name" value="HIT-like_sf"/>
</dbReference>
<organism evidence="2 3">
    <name type="scientific">Candidatus Sungbacteria bacterium RIFCSPHIGHO2_02_FULL_53_17</name>
    <dbReference type="NCBI Taxonomy" id="1802275"/>
    <lineage>
        <taxon>Bacteria</taxon>
        <taxon>Candidatus Sungiibacteriota</taxon>
    </lineage>
</organism>
<dbReference type="Proteomes" id="UP000177177">
    <property type="component" value="Unassembled WGS sequence"/>
</dbReference>
<protein>
    <recommendedName>
        <fullName evidence="1">HIT domain-containing protein</fullName>
    </recommendedName>
</protein>
<dbReference type="GO" id="GO:0003824">
    <property type="term" value="F:catalytic activity"/>
    <property type="evidence" value="ECO:0007669"/>
    <property type="project" value="InterPro"/>
</dbReference>
<dbReference type="Gene3D" id="3.30.428.10">
    <property type="entry name" value="HIT-like"/>
    <property type="match status" value="1"/>
</dbReference>
<evidence type="ECO:0000259" key="1">
    <source>
        <dbReference type="Pfam" id="PF01230"/>
    </source>
</evidence>